<evidence type="ECO:0000313" key="2">
    <source>
        <dbReference type="EMBL" id="CAI5738872.1"/>
    </source>
</evidence>
<comment type="caution">
    <text evidence="2">The sequence shown here is derived from an EMBL/GenBank/DDBJ whole genome shotgun (WGS) entry which is preliminary data.</text>
</comment>
<reference evidence="2" key="1">
    <citation type="submission" date="2022-12" db="EMBL/GenBank/DDBJ databases">
        <authorList>
            <person name="Webb A."/>
        </authorList>
    </citation>
    <scope>NUCLEOTIDE SEQUENCE</scope>
    <source>
        <strain evidence="2">Pd1</strain>
    </source>
</reference>
<evidence type="ECO:0000313" key="3">
    <source>
        <dbReference type="Proteomes" id="UP001162029"/>
    </source>
</evidence>
<sequence>MVLAASLKEEENEKRQEEEDGEFQLEEEGDEDDRDLIEEEEKKNEVKSKRQVALEIKMLQEEGNMSIDESRARYAGVLAVNDEALVIFEGGNAKKVEEENDGEYVVDDESDPTKCDEEHQADDETTIEGEERLGRDASLVSRAEELRLLEEESNMSIAQLRARCATVSDDENSSSDKTGVQDQMRNMTALRRRIESRSVLTMTTPKNLLCLDLCAPCGTKEWL</sequence>
<feature type="compositionally biased region" description="Acidic residues" evidence="1">
    <location>
        <begin position="119"/>
        <end position="128"/>
    </location>
</feature>
<feature type="region of interest" description="Disordered" evidence="1">
    <location>
        <begin position="100"/>
        <end position="131"/>
    </location>
</feature>
<feature type="region of interest" description="Disordered" evidence="1">
    <location>
        <begin position="1"/>
        <end position="49"/>
    </location>
</feature>
<organism evidence="2 3">
    <name type="scientific">Peronospora destructor</name>
    <dbReference type="NCBI Taxonomy" id="86335"/>
    <lineage>
        <taxon>Eukaryota</taxon>
        <taxon>Sar</taxon>
        <taxon>Stramenopiles</taxon>
        <taxon>Oomycota</taxon>
        <taxon>Peronosporomycetes</taxon>
        <taxon>Peronosporales</taxon>
        <taxon>Peronosporaceae</taxon>
        <taxon>Peronospora</taxon>
    </lineage>
</organism>
<name>A0AAV0UPJ2_9STRA</name>
<protein>
    <submittedName>
        <fullName evidence="2">Uncharacterized protein</fullName>
    </submittedName>
</protein>
<feature type="compositionally biased region" description="Acidic residues" evidence="1">
    <location>
        <begin position="18"/>
        <end position="39"/>
    </location>
</feature>
<feature type="compositionally biased region" description="Basic and acidic residues" evidence="1">
    <location>
        <begin position="7"/>
        <end position="17"/>
    </location>
</feature>
<dbReference type="EMBL" id="CANTFM010001385">
    <property type="protein sequence ID" value="CAI5738872.1"/>
    <property type="molecule type" value="Genomic_DNA"/>
</dbReference>
<evidence type="ECO:0000256" key="1">
    <source>
        <dbReference type="SAM" id="MobiDB-lite"/>
    </source>
</evidence>
<proteinExistence type="predicted"/>
<accession>A0AAV0UPJ2</accession>
<gene>
    <name evidence="2" type="ORF">PDE001_LOCUS7033</name>
</gene>
<keyword evidence="3" id="KW-1185">Reference proteome</keyword>
<feature type="compositionally biased region" description="Acidic residues" evidence="1">
    <location>
        <begin position="100"/>
        <end position="110"/>
    </location>
</feature>
<dbReference type="AlphaFoldDB" id="A0AAV0UPJ2"/>
<dbReference type="Proteomes" id="UP001162029">
    <property type="component" value="Unassembled WGS sequence"/>
</dbReference>